<dbReference type="InterPro" id="IPR050309">
    <property type="entry name" value="Type-B_Carboxylest/Lipase"/>
</dbReference>
<dbReference type="EC" id="3.1.1.-" evidence="3"/>
<dbReference type="GO" id="GO:0016787">
    <property type="term" value="F:hydrolase activity"/>
    <property type="evidence" value="ECO:0007669"/>
    <property type="project" value="UniProtKB-KW"/>
</dbReference>
<gene>
    <name evidence="5" type="ORF">FD03_GL002512</name>
</gene>
<feature type="domain" description="Carboxylesterase type B" evidence="4">
    <location>
        <begin position="11"/>
        <end position="451"/>
    </location>
</feature>
<comment type="caution">
    <text evidence="5">The sequence shown here is derived from an EMBL/GenBank/DDBJ whole genome shotgun (WGS) entry which is preliminary data.</text>
</comment>
<organism evidence="5 6">
    <name type="scientific">Companilactobacillus nodensis DSM 19682 = JCM 14932 = NBRC 107160</name>
    <dbReference type="NCBI Taxonomy" id="1423775"/>
    <lineage>
        <taxon>Bacteria</taxon>
        <taxon>Bacillati</taxon>
        <taxon>Bacillota</taxon>
        <taxon>Bacilli</taxon>
        <taxon>Lactobacillales</taxon>
        <taxon>Lactobacillaceae</taxon>
        <taxon>Companilactobacillus</taxon>
    </lineage>
</organism>
<dbReference type="AlphaFoldDB" id="A0A0R1K563"/>
<name>A0A0R1K563_9LACO</name>
<dbReference type="STRING" id="1423775.FD03_GL002512"/>
<dbReference type="Gene3D" id="3.40.50.1820">
    <property type="entry name" value="alpha/beta hydrolase"/>
    <property type="match status" value="1"/>
</dbReference>
<sequence>MWKKEFEMSHPNKKFNNVQEWLGIPYGTASRFQKAQIVPFEPNHEYSQSGPASLQLTDPAFLNSDKGESEDCLNLNIWAPDNVQEKLPVVVYIHGGGWTYGANSQDTSDLSGLVASGKVIGVSINYRLGALGWLELSQYGGKFKDASNLGLQDIVLALKWINQYIGSFGGDPNQITLTGHSAGSFSLLTLLAVPEADGLYNKLAAFSGYAARYIPAWWAEELADKVLKTLELTSPEQLLTVDPKSLIKAVNQVLPTDVLKRGNLDTISIGIVDDEFLPNGVLKANPADVIKSGKHKDIDLIITSTTEEASWYAANIPDNVDPKTIEAVIDEMVYDCHIPRKQAEAIALHCGAGKDTPLNVRTRFFTDYNFTLPAIREAHDHAQAGGRVYQLSVGPAEGSPAYHGTDMYGIVGQSAPDASQEQLDRDNFISQTLLNFATDHHEKLWSPVKKNQLIIKDIGQRPYKGVEHAKTVLELFKGIPRP</sequence>
<dbReference type="SUPFAM" id="SSF53474">
    <property type="entry name" value="alpha/beta-Hydrolases"/>
    <property type="match status" value="1"/>
</dbReference>
<dbReference type="eggNOG" id="COG2272">
    <property type="taxonomic scope" value="Bacteria"/>
</dbReference>
<evidence type="ECO:0000313" key="5">
    <source>
        <dbReference type="EMBL" id="KRK78735.1"/>
    </source>
</evidence>
<keyword evidence="2 3" id="KW-0378">Hydrolase</keyword>
<keyword evidence="6" id="KW-1185">Reference proteome</keyword>
<evidence type="ECO:0000313" key="6">
    <source>
        <dbReference type="Proteomes" id="UP000051248"/>
    </source>
</evidence>
<dbReference type="InterPro" id="IPR002018">
    <property type="entry name" value="CarbesteraseB"/>
</dbReference>
<evidence type="ECO:0000256" key="2">
    <source>
        <dbReference type="ARBA" id="ARBA00022801"/>
    </source>
</evidence>
<evidence type="ECO:0000259" key="4">
    <source>
        <dbReference type="Pfam" id="PF00135"/>
    </source>
</evidence>
<protein>
    <recommendedName>
        <fullName evidence="3">Carboxylic ester hydrolase</fullName>
        <ecNumber evidence="3">3.1.1.-</ecNumber>
    </recommendedName>
</protein>
<evidence type="ECO:0000256" key="3">
    <source>
        <dbReference type="RuleBase" id="RU361235"/>
    </source>
</evidence>
<dbReference type="Proteomes" id="UP000051248">
    <property type="component" value="Unassembled WGS sequence"/>
</dbReference>
<dbReference type="InterPro" id="IPR029058">
    <property type="entry name" value="AB_hydrolase_fold"/>
</dbReference>
<dbReference type="PROSITE" id="PS00122">
    <property type="entry name" value="CARBOXYLESTERASE_B_1"/>
    <property type="match status" value="1"/>
</dbReference>
<reference evidence="5 6" key="1">
    <citation type="journal article" date="2015" name="Genome Announc.">
        <title>Expanding the biotechnology potential of lactobacilli through comparative genomics of 213 strains and associated genera.</title>
        <authorList>
            <person name="Sun Z."/>
            <person name="Harris H.M."/>
            <person name="McCann A."/>
            <person name="Guo C."/>
            <person name="Argimon S."/>
            <person name="Zhang W."/>
            <person name="Yang X."/>
            <person name="Jeffery I.B."/>
            <person name="Cooney J.C."/>
            <person name="Kagawa T.F."/>
            <person name="Liu W."/>
            <person name="Song Y."/>
            <person name="Salvetti E."/>
            <person name="Wrobel A."/>
            <person name="Rasinkangas P."/>
            <person name="Parkhill J."/>
            <person name="Rea M.C."/>
            <person name="O'Sullivan O."/>
            <person name="Ritari J."/>
            <person name="Douillard F.P."/>
            <person name="Paul Ross R."/>
            <person name="Yang R."/>
            <person name="Briner A.E."/>
            <person name="Felis G.E."/>
            <person name="de Vos W.M."/>
            <person name="Barrangou R."/>
            <person name="Klaenhammer T.R."/>
            <person name="Caufield P.W."/>
            <person name="Cui Y."/>
            <person name="Zhang H."/>
            <person name="O'Toole P.W."/>
        </authorList>
    </citation>
    <scope>NUCLEOTIDE SEQUENCE [LARGE SCALE GENOMIC DNA]</scope>
    <source>
        <strain evidence="5 6">DSM 19682</strain>
    </source>
</reference>
<dbReference type="InterPro" id="IPR019826">
    <property type="entry name" value="Carboxylesterase_B_AS"/>
</dbReference>
<proteinExistence type="inferred from homology"/>
<dbReference type="Pfam" id="PF00135">
    <property type="entry name" value="COesterase"/>
    <property type="match status" value="1"/>
</dbReference>
<dbReference type="PATRIC" id="fig|1423775.4.peg.2555"/>
<dbReference type="EMBL" id="AZDZ01000022">
    <property type="protein sequence ID" value="KRK78735.1"/>
    <property type="molecule type" value="Genomic_DNA"/>
</dbReference>
<evidence type="ECO:0000256" key="1">
    <source>
        <dbReference type="ARBA" id="ARBA00005964"/>
    </source>
</evidence>
<comment type="similarity">
    <text evidence="1 3">Belongs to the type-B carboxylesterase/lipase family.</text>
</comment>
<dbReference type="PANTHER" id="PTHR11559">
    <property type="entry name" value="CARBOXYLESTERASE"/>
    <property type="match status" value="1"/>
</dbReference>
<accession>A0A0R1K563</accession>
<dbReference type="ESTHER" id="9laco-a0a0r1k563">
    <property type="family name" value="Carb_B_Bacteria"/>
</dbReference>